<dbReference type="Proteomes" id="UP000072236">
    <property type="component" value="Chromosome"/>
</dbReference>
<dbReference type="Proteomes" id="UP000323012">
    <property type="component" value="Unassembled WGS sequence"/>
</dbReference>
<comment type="subcellular location">
    <subcellularLocation>
        <location evidence="1 8">Cell membrane</location>
        <topology evidence="1 8">Multi-pass membrane protein</topology>
    </subcellularLocation>
</comment>
<dbReference type="OrthoDB" id="9808638at2"/>
<reference evidence="10 13" key="1">
    <citation type="submission" date="2015-10" db="EMBL/GenBank/DDBJ databases">
        <title>Tn-seq of a polymicrobial infection.</title>
        <authorList>
            <person name="Stacy A."/>
            <person name="Rumbaugh K.P."/>
            <person name="Whiteley M."/>
        </authorList>
    </citation>
    <scope>NUCLEOTIDE SEQUENCE [LARGE SCALE GENOMIC DNA]</scope>
    <source>
        <strain evidence="10 13">624</strain>
    </source>
</reference>
<keyword evidence="6 9" id="KW-0472">Membrane</keyword>
<dbReference type="PANTHER" id="PTHR30561">
    <property type="entry name" value="SMR FAMILY PROTON-DEPENDENT DRUG EFFLUX TRANSPORTER SUGE"/>
    <property type="match status" value="1"/>
</dbReference>
<sequence>MHWLFLALTIVGGVFGSSMLKISSGFSKLLPSVGVVIGFFGCAFYFLPIALKSIPLGTAYAIWAGIDLALTALISVSIFGQKVDLWGIIGLGFILAGVIILNTLSHTGSH</sequence>
<dbReference type="AlphaFoldDB" id="A0A142G2S9"/>
<evidence type="ECO:0000256" key="3">
    <source>
        <dbReference type="ARBA" id="ARBA00022475"/>
    </source>
</evidence>
<dbReference type="InterPro" id="IPR000390">
    <property type="entry name" value="Small_drug/metabolite_transptr"/>
</dbReference>
<keyword evidence="5 9" id="KW-1133">Transmembrane helix</keyword>
<evidence type="ECO:0000313" key="15">
    <source>
        <dbReference type="Proteomes" id="UP000323012"/>
    </source>
</evidence>
<evidence type="ECO:0000256" key="5">
    <source>
        <dbReference type="ARBA" id="ARBA00022989"/>
    </source>
</evidence>
<organism evidence="12 15">
    <name type="scientific">Aggregatibacter actinomycetemcomitans</name>
    <name type="common">Actinobacillus actinomycetemcomitans</name>
    <name type="synonym">Haemophilus actinomycetemcomitans</name>
    <dbReference type="NCBI Taxonomy" id="714"/>
    <lineage>
        <taxon>Bacteria</taxon>
        <taxon>Pseudomonadati</taxon>
        <taxon>Pseudomonadota</taxon>
        <taxon>Gammaproteobacteria</taxon>
        <taxon>Pasteurellales</taxon>
        <taxon>Pasteurellaceae</taxon>
        <taxon>Aggregatibacter</taxon>
    </lineage>
</organism>
<keyword evidence="14" id="KW-1185">Reference proteome</keyword>
<dbReference type="InterPro" id="IPR045324">
    <property type="entry name" value="Small_multidrug_res"/>
</dbReference>
<evidence type="ECO:0000256" key="2">
    <source>
        <dbReference type="ARBA" id="ARBA00022448"/>
    </source>
</evidence>
<dbReference type="GO" id="GO:0015199">
    <property type="term" value="F:amino-acid betaine transmembrane transporter activity"/>
    <property type="evidence" value="ECO:0007669"/>
    <property type="project" value="TreeGrafter"/>
</dbReference>
<reference evidence="12 15" key="3">
    <citation type="submission" date="2019-08" db="EMBL/GenBank/DDBJ databases">
        <title>Whole genome sequencing of Aggregatibacter actinomycetemcomitans cultured from blood stream infections in Denmark reveals a novel phylogenetic lineage expressing serotype a membrane O polysaccharide.</title>
        <authorList>
            <person name="Nedergaard S."/>
            <person name="Kobel C.M."/>
            <person name="Nielsen M.B."/>
            <person name="Moeller R.T."/>
            <person name="Jensen A.B."/>
            <person name="Noerskov-Lauritsen N."/>
        </authorList>
    </citation>
    <scope>NUCLEOTIDE SEQUENCE [LARGE SCALE GENOMIC DNA]</scope>
    <source>
        <strain evidence="12 15">PN_563</strain>
    </source>
</reference>
<protein>
    <submittedName>
        <fullName evidence="10 12">Transporter</fullName>
    </submittedName>
    <submittedName>
        <fullName evidence="11">QacE family quaternary ammonium compound efflux SMR transporter</fullName>
    </submittedName>
</protein>
<keyword evidence="3" id="KW-1003">Cell membrane</keyword>
<dbReference type="GO" id="GO:0015297">
    <property type="term" value="F:antiporter activity"/>
    <property type="evidence" value="ECO:0007669"/>
    <property type="project" value="TreeGrafter"/>
</dbReference>
<feature type="transmembrane region" description="Helical" evidence="9">
    <location>
        <begin position="26"/>
        <end position="47"/>
    </location>
</feature>
<dbReference type="GO" id="GO:0005886">
    <property type="term" value="C:plasma membrane"/>
    <property type="evidence" value="ECO:0007669"/>
    <property type="project" value="UniProtKB-SubCell"/>
</dbReference>
<dbReference type="EMBL" id="VSED01000046">
    <property type="protein sequence ID" value="TYA38039.1"/>
    <property type="molecule type" value="Genomic_DNA"/>
</dbReference>
<dbReference type="SUPFAM" id="SSF103481">
    <property type="entry name" value="Multidrug resistance efflux transporter EmrE"/>
    <property type="match status" value="1"/>
</dbReference>
<evidence type="ECO:0000256" key="4">
    <source>
        <dbReference type="ARBA" id="ARBA00022692"/>
    </source>
</evidence>
<proteinExistence type="inferred from homology"/>
<evidence type="ECO:0000256" key="9">
    <source>
        <dbReference type="SAM" id="Phobius"/>
    </source>
</evidence>
<evidence type="ECO:0000313" key="11">
    <source>
        <dbReference type="EMBL" id="PHO19527.1"/>
    </source>
</evidence>
<gene>
    <name evidence="10" type="ORF">ACT75_10740</name>
    <name evidence="11" type="ORF">CQR80_11860</name>
    <name evidence="12" type="ORF">FXB79_10920</name>
</gene>
<dbReference type="GO" id="GO:0015220">
    <property type="term" value="F:choline transmembrane transporter activity"/>
    <property type="evidence" value="ECO:0007669"/>
    <property type="project" value="TreeGrafter"/>
</dbReference>
<dbReference type="KEGG" id="aact:ACT75_10740"/>
<evidence type="ECO:0000256" key="7">
    <source>
        <dbReference type="ARBA" id="ARBA00038032"/>
    </source>
</evidence>
<feature type="transmembrane region" description="Helical" evidence="9">
    <location>
        <begin position="59"/>
        <end position="79"/>
    </location>
</feature>
<dbReference type="InterPro" id="IPR037185">
    <property type="entry name" value="EmrE-like"/>
</dbReference>
<dbReference type="Gene3D" id="1.10.3730.20">
    <property type="match status" value="1"/>
</dbReference>
<reference evidence="11 14" key="2">
    <citation type="submission" date="2017-10" db="EMBL/GenBank/DDBJ databases">
        <title>Draft genome sequences of Aggregatibacter actinomycetemcomitans strains 310a and 310b.</title>
        <authorList>
            <person name="May A.C."/>
            <person name="Ohta H."/>
            <person name="Maeda H."/>
            <person name="Kokeguchi S."/>
            <person name="Cugini C."/>
        </authorList>
    </citation>
    <scope>NUCLEOTIDE SEQUENCE [LARGE SCALE GENOMIC DNA]</scope>
    <source>
        <strain evidence="11 14">310b</strain>
    </source>
</reference>
<dbReference type="GO" id="GO:1990961">
    <property type="term" value="P:xenobiotic detoxification by transmembrane export across the plasma membrane"/>
    <property type="evidence" value="ECO:0007669"/>
    <property type="project" value="UniProtKB-ARBA"/>
</dbReference>
<dbReference type="FunFam" id="1.10.3730.20:FF:000001">
    <property type="entry name" value="Quaternary ammonium compound resistance transporter SugE"/>
    <property type="match status" value="1"/>
</dbReference>
<evidence type="ECO:0000256" key="6">
    <source>
        <dbReference type="ARBA" id="ARBA00023136"/>
    </source>
</evidence>
<accession>A0A142G2S9</accession>
<name>A0A142G2S9_AGGAC</name>
<dbReference type="PANTHER" id="PTHR30561:SF1">
    <property type="entry name" value="MULTIDRUG TRANSPORTER EMRE"/>
    <property type="match status" value="1"/>
</dbReference>
<evidence type="ECO:0000256" key="1">
    <source>
        <dbReference type="ARBA" id="ARBA00004651"/>
    </source>
</evidence>
<evidence type="ECO:0000313" key="10">
    <source>
        <dbReference type="EMBL" id="AMQ94959.1"/>
    </source>
</evidence>
<keyword evidence="4 8" id="KW-0812">Transmembrane</keyword>
<keyword evidence="2" id="KW-0813">Transport</keyword>
<dbReference type="Pfam" id="PF00893">
    <property type="entry name" value="Multi_Drug_Res"/>
    <property type="match status" value="1"/>
</dbReference>
<dbReference type="Proteomes" id="UP000226080">
    <property type="component" value="Unassembled WGS sequence"/>
</dbReference>
<evidence type="ECO:0000313" key="12">
    <source>
        <dbReference type="EMBL" id="TYA38039.1"/>
    </source>
</evidence>
<dbReference type="GO" id="GO:0031460">
    <property type="term" value="P:glycine betaine transport"/>
    <property type="evidence" value="ECO:0007669"/>
    <property type="project" value="TreeGrafter"/>
</dbReference>
<evidence type="ECO:0000313" key="14">
    <source>
        <dbReference type="Proteomes" id="UP000226080"/>
    </source>
</evidence>
<dbReference type="eggNOG" id="COG2076">
    <property type="taxonomic scope" value="Bacteria"/>
</dbReference>
<evidence type="ECO:0000256" key="8">
    <source>
        <dbReference type="RuleBase" id="RU003942"/>
    </source>
</evidence>
<evidence type="ECO:0000313" key="13">
    <source>
        <dbReference type="Proteomes" id="UP000072236"/>
    </source>
</evidence>
<dbReference type="EMBL" id="CP012959">
    <property type="protein sequence ID" value="AMQ94959.1"/>
    <property type="molecule type" value="Genomic_DNA"/>
</dbReference>
<comment type="similarity">
    <text evidence="7 8">Belongs to the drug/metabolite transporter (DMT) superfamily. Small multidrug resistance (SMR) (TC 2.A.7.1) family.</text>
</comment>
<dbReference type="EMBL" id="PCGW01000040">
    <property type="protein sequence ID" value="PHO19527.1"/>
    <property type="molecule type" value="Genomic_DNA"/>
</dbReference>
<dbReference type="RefSeq" id="WP_005583862.1">
    <property type="nucleotide sequence ID" value="NZ_CP012959.1"/>
</dbReference>
<feature type="transmembrane region" description="Helical" evidence="9">
    <location>
        <begin position="85"/>
        <end position="104"/>
    </location>
</feature>